<proteinExistence type="predicted"/>
<dbReference type="InterPro" id="IPR019681">
    <property type="entry name" value="DUF2530"/>
</dbReference>
<reference evidence="2 3" key="1">
    <citation type="submission" date="2019-03" db="EMBL/GenBank/DDBJ databases">
        <title>Draft genome sequences of novel Actinobacteria.</title>
        <authorList>
            <person name="Sahin N."/>
            <person name="Ay H."/>
            <person name="Saygin H."/>
        </authorList>
    </citation>
    <scope>NUCLEOTIDE SEQUENCE [LARGE SCALE GENOMIC DNA]</scope>
    <source>
        <strain evidence="2 3">DSM 41900</strain>
    </source>
</reference>
<sequence length="98" mass="10402">MRWGDVTKGKREAPEPLEGNVVATILTGTVVWAVVLVAQLPFYSWYADHGHTRWLWSCAAGVGLGLLGLLIVHRREAALRAARATAGGASPGQGAPQD</sequence>
<dbReference type="AlphaFoldDB" id="A0A4R4TCF6"/>
<keyword evidence="1" id="KW-1133">Transmembrane helix</keyword>
<dbReference type="Pfam" id="PF10745">
    <property type="entry name" value="DUF2530"/>
    <property type="match status" value="1"/>
</dbReference>
<accession>A0A4R4TCF6</accession>
<keyword evidence="1" id="KW-0812">Transmembrane</keyword>
<protein>
    <submittedName>
        <fullName evidence="2">DUF2530 domain-containing protein</fullName>
    </submittedName>
</protein>
<name>A0A4R4TCF6_9ACTN</name>
<keyword evidence="1" id="KW-0472">Membrane</keyword>
<gene>
    <name evidence="2" type="ORF">E1283_13180</name>
</gene>
<dbReference type="EMBL" id="SMKI01000116">
    <property type="protein sequence ID" value="TDC75188.1"/>
    <property type="molecule type" value="Genomic_DNA"/>
</dbReference>
<dbReference type="Proteomes" id="UP000295345">
    <property type="component" value="Unassembled WGS sequence"/>
</dbReference>
<comment type="caution">
    <text evidence="2">The sequence shown here is derived from an EMBL/GenBank/DDBJ whole genome shotgun (WGS) entry which is preliminary data.</text>
</comment>
<evidence type="ECO:0000313" key="2">
    <source>
        <dbReference type="EMBL" id="TDC75188.1"/>
    </source>
</evidence>
<feature type="transmembrane region" description="Helical" evidence="1">
    <location>
        <begin position="21"/>
        <end position="42"/>
    </location>
</feature>
<dbReference type="OrthoDB" id="5149277at2"/>
<organism evidence="2 3">
    <name type="scientific">Streptomyces hainanensis</name>
    <dbReference type="NCBI Taxonomy" id="402648"/>
    <lineage>
        <taxon>Bacteria</taxon>
        <taxon>Bacillati</taxon>
        <taxon>Actinomycetota</taxon>
        <taxon>Actinomycetes</taxon>
        <taxon>Kitasatosporales</taxon>
        <taxon>Streptomycetaceae</taxon>
        <taxon>Streptomyces</taxon>
    </lineage>
</organism>
<dbReference type="RefSeq" id="WP_132818190.1">
    <property type="nucleotide sequence ID" value="NZ_SMKI01000116.1"/>
</dbReference>
<evidence type="ECO:0000256" key="1">
    <source>
        <dbReference type="SAM" id="Phobius"/>
    </source>
</evidence>
<keyword evidence="3" id="KW-1185">Reference proteome</keyword>
<evidence type="ECO:0000313" key="3">
    <source>
        <dbReference type="Proteomes" id="UP000295345"/>
    </source>
</evidence>
<feature type="transmembrane region" description="Helical" evidence="1">
    <location>
        <begin position="54"/>
        <end position="73"/>
    </location>
</feature>